<dbReference type="GO" id="GO:0008270">
    <property type="term" value="F:zinc ion binding"/>
    <property type="evidence" value="ECO:0007669"/>
    <property type="project" value="UniProtKB-KW"/>
</dbReference>
<dbReference type="VEuPathDB" id="FungiDB:AeMF1_001993"/>
<evidence type="ECO:0000313" key="7">
    <source>
        <dbReference type="Proteomes" id="UP000481153"/>
    </source>
</evidence>
<dbReference type="Proteomes" id="UP000481153">
    <property type="component" value="Unassembled WGS sequence"/>
</dbReference>
<dbReference type="AlphaFoldDB" id="A0A6G0WNS3"/>
<keyword evidence="3" id="KW-0862">Zinc</keyword>
<dbReference type="Gene3D" id="2.170.270.10">
    <property type="entry name" value="SET domain"/>
    <property type="match status" value="1"/>
</dbReference>
<dbReference type="Gene3D" id="6.10.140.2220">
    <property type="match status" value="1"/>
</dbReference>
<keyword evidence="1" id="KW-0479">Metal-binding</keyword>
<evidence type="ECO:0000256" key="1">
    <source>
        <dbReference type="ARBA" id="ARBA00022723"/>
    </source>
</evidence>
<keyword evidence="2 4" id="KW-0863">Zinc-finger</keyword>
<reference evidence="6 7" key="1">
    <citation type="submission" date="2019-07" db="EMBL/GenBank/DDBJ databases">
        <title>Genomics analysis of Aphanomyces spp. identifies a new class of oomycete effector associated with host adaptation.</title>
        <authorList>
            <person name="Gaulin E."/>
        </authorList>
    </citation>
    <scope>NUCLEOTIDE SEQUENCE [LARGE SCALE GENOMIC DNA]</scope>
    <source>
        <strain evidence="6 7">ATCC 201684</strain>
    </source>
</reference>
<comment type="caution">
    <text evidence="6">The sequence shown here is derived from an EMBL/GenBank/DDBJ whole genome shotgun (WGS) entry which is preliminary data.</text>
</comment>
<protein>
    <recommendedName>
        <fullName evidence="5">MYND-type domain-containing protein</fullName>
    </recommendedName>
</protein>
<name>A0A6G0WNS3_9STRA</name>
<dbReference type="PANTHER" id="PTHR12197">
    <property type="entry name" value="HISTONE-LYSINE N-METHYLTRANSFERASE SMYD"/>
    <property type="match status" value="1"/>
</dbReference>
<dbReference type="CDD" id="cd20071">
    <property type="entry name" value="SET_SMYD"/>
    <property type="match status" value="1"/>
</dbReference>
<dbReference type="InterPro" id="IPR001214">
    <property type="entry name" value="SET_dom"/>
</dbReference>
<evidence type="ECO:0000256" key="2">
    <source>
        <dbReference type="ARBA" id="ARBA00022771"/>
    </source>
</evidence>
<dbReference type="InterPro" id="IPR002893">
    <property type="entry name" value="Znf_MYND"/>
</dbReference>
<dbReference type="SUPFAM" id="SSF82199">
    <property type="entry name" value="SET domain"/>
    <property type="match status" value="1"/>
</dbReference>
<proteinExistence type="predicted"/>
<dbReference type="PROSITE" id="PS50865">
    <property type="entry name" value="ZF_MYND_2"/>
    <property type="match status" value="1"/>
</dbReference>
<keyword evidence="7" id="KW-1185">Reference proteome</keyword>
<dbReference type="InterPro" id="IPR050869">
    <property type="entry name" value="H3K4_H4K5_MeTrfase"/>
</dbReference>
<sequence length="415" mass="46527">MVKQLDHVVIPAWNSVARIVEHRQDAALVKVERQTLFPPSKTQWLAMNQDMIIPVHSTPLPDAPDRISVHSPLSKHSVGRMISTTKAVQAGELVFSTPAFATVLRQSYVKSHCHKCFRKLQGRIVQCAECQFARYCHRECMATHLVLHDFQCALLSSLPTSVEDSDLVRLVLAVLAMEAAMQNPNVMAELTTYPLKDVKEAQTYVQAASEIHKLLDHKPTWMTLTHIADVFRAVRFNAHPILVDLSPSPLGLGLFPDAAKMVNHSCAPNTFPRFNPTTQSLEFHAMTPLAPGTLIVYSYLDVLGFALLQSKAARRAVLEKSFQFTCVCSRCLTPNEAEAPCESWLEELDQAVKRQNWPVVMDRCKDLTTFWHDAGLPSDSPLMYVLAKKMETAAMHLRLPFDSTVAERIRTICGF</sequence>
<evidence type="ECO:0000313" key="6">
    <source>
        <dbReference type="EMBL" id="KAF0729024.1"/>
    </source>
</evidence>
<feature type="domain" description="MYND-type" evidence="5">
    <location>
        <begin position="113"/>
        <end position="152"/>
    </location>
</feature>
<dbReference type="EMBL" id="VJMJ01000170">
    <property type="protein sequence ID" value="KAF0729024.1"/>
    <property type="molecule type" value="Genomic_DNA"/>
</dbReference>
<dbReference type="GO" id="GO:0005634">
    <property type="term" value="C:nucleus"/>
    <property type="evidence" value="ECO:0007669"/>
    <property type="project" value="TreeGrafter"/>
</dbReference>
<dbReference type="PANTHER" id="PTHR12197:SF251">
    <property type="entry name" value="EG:BACR7C10.4 PROTEIN"/>
    <property type="match status" value="1"/>
</dbReference>
<evidence type="ECO:0000259" key="5">
    <source>
        <dbReference type="PROSITE" id="PS50865"/>
    </source>
</evidence>
<gene>
    <name evidence="6" type="ORF">Ae201684_013323</name>
</gene>
<evidence type="ECO:0000256" key="4">
    <source>
        <dbReference type="PROSITE-ProRule" id="PRU00134"/>
    </source>
</evidence>
<accession>A0A6G0WNS3</accession>
<dbReference type="Gene3D" id="1.10.220.160">
    <property type="match status" value="1"/>
</dbReference>
<dbReference type="InterPro" id="IPR046341">
    <property type="entry name" value="SET_dom_sf"/>
</dbReference>
<evidence type="ECO:0000256" key="3">
    <source>
        <dbReference type="ARBA" id="ARBA00022833"/>
    </source>
</evidence>
<dbReference type="Pfam" id="PF00856">
    <property type="entry name" value="SET"/>
    <property type="match status" value="1"/>
</dbReference>
<organism evidence="6 7">
    <name type="scientific">Aphanomyces euteiches</name>
    <dbReference type="NCBI Taxonomy" id="100861"/>
    <lineage>
        <taxon>Eukaryota</taxon>
        <taxon>Sar</taxon>
        <taxon>Stramenopiles</taxon>
        <taxon>Oomycota</taxon>
        <taxon>Saprolegniomycetes</taxon>
        <taxon>Saprolegniales</taxon>
        <taxon>Verrucalvaceae</taxon>
        <taxon>Aphanomyces</taxon>
    </lineage>
</organism>